<evidence type="ECO:0000313" key="3">
    <source>
        <dbReference type="EMBL" id="TWW55936.1"/>
    </source>
</evidence>
<dbReference type="AlphaFoldDB" id="A0A5C6MLA0"/>
<protein>
    <recommendedName>
        <fullName evidence="2">Alkylated DNA repair protein AlkB homologue 8 N-terminal domain-containing protein</fullName>
    </recommendedName>
</protein>
<organism evidence="3 4">
    <name type="scientific">Takifugu flavidus</name>
    <name type="common">sansaifugu</name>
    <dbReference type="NCBI Taxonomy" id="433684"/>
    <lineage>
        <taxon>Eukaryota</taxon>
        <taxon>Metazoa</taxon>
        <taxon>Chordata</taxon>
        <taxon>Craniata</taxon>
        <taxon>Vertebrata</taxon>
        <taxon>Euteleostomi</taxon>
        <taxon>Actinopterygii</taxon>
        <taxon>Neopterygii</taxon>
        <taxon>Teleostei</taxon>
        <taxon>Neoteleostei</taxon>
        <taxon>Acanthomorphata</taxon>
        <taxon>Eupercaria</taxon>
        <taxon>Tetraodontiformes</taxon>
        <taxon>Tetradontoidea</taxon>
        <taxon>Tetraodontidae</taxon>
        <taxon>Takifugu</taxon>
    </lineage>
</organism>
<evidence type="ECO:0000256" key="1">
    <source>
        <dbReference type="SAM" id="MobiDB-lite"/>
    </source>
</evidence>
<dbReference type="EMBL" id="RHFK02000022">
    <property type="protein sequence ID" value="TWW55936.1"/>
    <property type="molecule type" value="Genomic_DNA"/>
</dbReference>
<sequence>MIVLCNQLPIHPSIHPSQGLIPNNSAFNTILPPLTSQALLAERTQLHPQSVKPLKFVDGTTLIRLISRGDESAYRLEIDNLANWCAENNLLLNAHKTVEMPSHTPVNTVESYHFLGTLISRDLKSKLNISSVIKRAQQRMYFLWQLKKFNLPKTMMVHFYTAIIESILTSPISYCQGQRQTAACHLICREGDWMLPAPPSGPVHHQDPETSSTRPRTPTDIAPAPSKRLYGATAI</sequence>
<keyword evidence="4" id="KW-1185">Reference proteome</keyword>
<feature type="region of interest" description="Disordered" evidence="1">
    <location>
        <begin position="198"/>
        <end position="235"/>
    </location>
</feature>
<proteinExistence type="predicted"/>
<name>A0A5C6MLA0_9TELE</name>
<feature type="domain" description="Alkylated DNA repair protein AlkB homologue 8 N-terminal" evidence="2">
    <location>
        <begin position="127"/>
        <end position="166"/>
    </location>
</feature>
<dbReference type="Proteomes" id="UP000324091">
    <property type="component" value="Chromosome 9"/>
</dbReference>
<accession>A0A5C6MLA0</accession>
<evidence type="ECO:0000259" key="2">
    <source>
        <dbReference type="Pfam" id="PF09004"/>
    </source>
</evidence>
<feature type="compositionally biased region" description="Low complexity" evidence="1">
    <location>
        <begin position="210"/>
        <end position="219"/>
    </location>
</feature>
<dbReference type="InterPro" id="IPR015095">
    <property type="entry name" value="AlkB_hom8_N"/>
</dbReference>
<reference evidence="3 4" key="1">
    <citation type="submission" date="2019-04" db="EMBL/GenBank/DDBJ databases">
        <title>Chromosome genome assembly for Takifugu flavidus.</title>
        <authorList>
            <person name="Xiao S."/>
        </authorList>
    </citation>
    <scope>NUCLEOTIDE SEQUENCE [LARGE SCALE GENOMIC DNA]</scope>
    <source>
        <strain evidence="3">HTHZ2018</strain>
        <tissue evidence="3">Muscle</tissue>
    </source>
</reference>
<comment type="caution">
    <text evidence="3">The sequence shown here is derived from an EMBL/GenBank/DDBJ whole genome shotgun (WGS) entry which is preliminary data.</text>
</comment>
<dbReference type="Pfam" id="PF09004">
    <property type="entry name" value="ALKBH8_N"/>
    <property type="match status" value="1"/>
</dbReference>
<gene>
    <name evidence="3" type="ORF">D4764_09G0009860</name>
</gene>
<dbReference type="GO" id="GO:0008168">
    <property type="term" value="F:methyltransferase activity"/>
    <property type="evidence" value="ECO:0007669"/>
    <property type="project" value="InterPro"/>
</dbReference>
<evidence type="ECO:0000313" key="4">
    <source>
        <dbReference type="Proteomes" id="UP000324091"/>
    </source>
</evidence>
<dbReference type="GO" id="GO:0016706">
    <property type="term" value="F:2-oxoglutarate-dependent dioxygenase activity"/>
    <property type="evidence" value="ECO:0007669"/>
    <property type="project" value="InterPro"/>
</dbReference>